<feature type="region of interest" description="Disordered" evidence="5">
    <location>
        <begin position="313"/>
        <end position="413"/>
    </location>
</feature>
<feature type="transmembrane region" description="Helical" evidence="6">
    <location>
        <begin position="49"/>
        <end position="69"/>
    </location>
</feature>
<keyword evidence="3 6" id="KW-1133">Transmembrane helix</keyword>
<dbReference type="InterPro" id="IPR035952">
    <property type="entry name" value="Rhomboid-like_sf"/>
</dbReference>
<feature type="compositionally biased region" description="Low complexity" evidence="5">
    <location>
        <begin position="316"/>
        <end position="352"/>
    </location>
</feature>
<reference evidence="7 8" key="1">
    <citation type="submission" date="2020-12" db="EMBL/GenBank/DDBJ databases">
        <title>Metabolic potential, ecology and presence of endohyphal bacteria is reflected in genomic diversity of Mucoromycotina.</title>
        <authorList>
            <person name="Muszewska A."/>
            <person name="Okrasinska A."/>
            <person name="Steczkiewicz K."/>
            <person name="Drgas O."/>
            <person name="Orlowska M."/>
            <person name="Perlinska-Lenart U."/>
            <person name="Aleksandrzak-Piekarczyk T."/>
            <person name="Szatraj K."/>
            <person name="Zielenkiewicz U."/>
            <person name="Pilsyk S."/>
            <person name="Malc E."/>
            <person name="Mieczkowski P."/>
            <person name="Kruszewska J.S."/>
            <person name="Biernat P."/>
            <person name="Pawlowska J."/>
        </authorList>
    </citation>
    <scope>NUCLEOTIDE SEQUENCE [LARGE SCALE GENOMIC DNA]</scope>
    <source>
        <strain evidence="7 8">CBS 142.35</strain>
    </source>
</reference>
<comment type="subcellular location">
    <subcellularLocation>
        <location evidence="1">Membrane</location>
        <topology evidence="1">Multi-pass membrane protein</topology>
    </subcellularLocation>
</comment>
<dbReference type="InterPro" id="IPR013861">
    <property type="entry name" value="TMEM115/Pdh1/Rbl19"/>
</dbReference>
<dbReference type="FunFam" id="1.20.1540.10:FF:000004">
    <property type="entry name" value="Transmembrane protein 115"/>
    <property type="match status" value="1"/>
</dbReference>
<dbReference type="GO" id="GO:0006890">
    <property type="term" value="P:retrograde vesicle-mediated transport, Golgi to endoplasmic reticulum"/>
    <property type="evidence" value="ECO:0007669"/>
    <property type="project" value="InterPro"/>
</dbReference>
<gene>
    <name evidence="7" type="ORF">INT45_001317</name>
</gene>
<keyword evidence="2 6" id="KW-0812">Transmembrane</keyword>
<dbReference type="PANTHER" id="PTHR13377">
    <property type="entry name" value="PLACENTAL PROTEIN 6"/>
    <property type="match status" value="1"/>
</dbReference>
<keyword evidence="8" id="KW-1185">Reference proteome</keyword>
<feature type="transmembrane region" description="Helical" evidence="6">
    <location>
        <begin position="110"/>
        <end position="132"/>
    </location>
</feature>
<dbReference type="GO" id="GO:0016020">
    <property type="term" value="C:membrane"/>
    <property type="evidence" value="ECO:0007669"/>
    <property type="project" value="UniProtKB-SubCell"/>
</dbReference>
<feature type="transmembrane region" description="Helical" evidence="6">
    <location>
        <begin position="81"/>
        <end position="98"/>
    </location>
</feature>
<name>A0A8H7VRC0_9FUNG</name>
<dbReference type="GO" id="GO:0005794">
    <property type="term" value="C:Golgi apparatus"/>
    <property type="evidence" value="ECO:0007669"/>
    <property type="project" value="TreeGrafter"/>
</dbReference>
<dbReference type="Gene3D" id="1.20.1540.10">
    <property type="entry name" value="Rhomboid-like"/>
    <property type="match status" value="1"/>
</dbReference>
<proteinExistence type="predicted"/>
<dbReference type="EMBL" id="JAEPRB010000047">
    <property type="protein sequence ID" value="KAG2224199.1"/>
    <property type="molecule type" value="Genomic_DNA"/>
</dbReference>
<evidence type="ECO:0000256" key="3">
    <source>
        <dbReference type="ARBA" id="ARBA00022989"/>
    </source>
</evidence>
<dbReference type="SMART" id="SM01160">
    <property type="entry name" value="DUF1751"/>
    <property type="match status" value="1"/>
</dbReference>
<feature type="transmembrane region" description="Helical" evidence="6">
    <location>
        <begin position="183"/>
        <end position="216"/>
    </location>
</feature>
<evidence type="ECO:0000256" key="5">
    <source>
        <dbReference type="SAM" id="MobiDB-lite"/>
    </source>
</evidence>
<evidence type="ECO:0000256" key="2">
    <source>
        <dbReference type="ARBA" id="ARBA00022692"/>
    </source>
</evidence>
<feature type="compositionally biased region" description="Low complexity" evidence="5">
    <location>
        <begin position="375"/>
        <end position="405"/>
    </location>
</feature>
<evidence type="ECO:0000256" key="6">
    <source>
        <dbReference type="SAM" id="Phobius"/>
    </source>
</evidence>
<dbReference type="AlphaFoldDB" id="A0A8H7VRC0"/>
<dbReference type="Proteomes" id="UP000646827">
    <property type="component" value="Unassembled WGS sequence"/>
</dbReference>
<keyword evidence="4 6" id="KW-0472">Membrane</keyword>
<dbReference type="OrthoDB" id="73612at2759"/>
<feature type="compositionally biased region" description="Polar residues" evidence="5">
    <location>
        <begin position="353"/>
        <end position="368"/>
    </location>
</feature>
<evidence type="ECO:0000256" key="1">
    <source>
        <dbReference type="ARBA" id="ARBA00004141"/>
    </source>
</evidence>
<feature type="transmembrane region" description="Helical" evidence="6">
    <location>
        <begin position="20"/>
        <end position="37"/>
    </location>
</feature>
<organism evidence="7 8">
    <name type="scientific">Circinella minor</name>
    <dbReference type="NCBI Taxonomy" id="1195481"/>
    <lineage>
        <taxon>Eukaryota</taxon>
        <taxon>Fungi</taxon>
        <taxon>Fungi incertae sedis</taxon>
        <taxon>Mucoromycota</taxon>
        <taxon>Mucoromycotina</taxon>
        <taxon>Mucoromycetes</taxon>
        <taxon>Mucorales</taxon>
        <taxon>Lichtheimiaceae</taxon>
        <taxon>Circinella</taxon>
    </lineage>
</organism>
<protein>
    <submittedName>
        <fullName evidence="7">Uncharacterized protein</fullName>
    </submittedName>
</protein>
<dbReference type="SUPFAM" id="SSF144091">
    <property type="entry name" value="Rhomboid-like"/>
    <property type="match status" value="1"/>
</dbReference>
<dbReference type="PANTHER" id="PTHR13377:SF3">
    <property type="entry name" value="TRANSMEMBRANE PROTEIN 115"/>
    <property type="match status" value="1"/>
</dbReference>
<dbReference type="Pfam" id="PF08551">
    <property type="entry name" value="DUF1751"/>
    <property type="match status" value="1"/>
</dbReference>
<evidence type="ECO:0000313" key="8">
    <source>
        <dbReference type="Proteomes" id="UP000646827"/>
    </source>
</evidence>
<evidence type="ECO:0000313" key="7">
    <source>
        <dbReference type="EMBL" id="KAG2224199.1"/>
    </source>
</evidence>
<sequence length="413" mass="45187">MATSTAFKSAFSNIPPLTKALVTSLIVLSCASYIYIYRLRLNADDPETSLFQGCPFIGVLPGLALYAPWTFLTGAFYEDNVIRLVLSSVVLLFCGKYLERAWGSRELLKYVLLTATVSNIVTWIGLIGTFYLSGDGDYLYQTQINGMAGVFSAFLVAFKHLIPEHRISLLGNVVSIRVKNLIGVATAASIVCMILFQAIVFYNLVNIGWVIGWIYIRFFKYQDGIKGDHSEAFALVTFFPEFLHPIIGFVANHVYKIFVRLGVCTPAPRNYSYDLENQSGVRSMPSPLPGSARAEAERRRALALKALDMRLSSKATTTTTTTTSSSNSSTPVNNNSPIISNTDKVVSSNNNSITPSTPQRSSDNNSNILFEAEEMTTTATTTTVSSSTNVPSTSSPVVTVNTSSTETEEPKRD</sequence>
<comment type="caution">
    <text evidence="7">The sequence shown here is derived from an EMBL/GenBank/DDBJ whole genome shotgun (WGS) entry which is preliminary data.</text>
</comment>
<evidence type="ECO:0000256" key="4">
    <source>
        <dbReference type="ARBA" id="ARBA00023136"/>
    </source>
</evidence>
<accession>A0A8H7VRC0</accession>